<dbReference type="KEGG" id="mbd:MEBOL_006090"/>
<dbReference type="InterPro" id="IPR003594">
    <property type="entry name" value="HATPase_dom"/>
</dbReference>
<keyword evidence="13" id="KW-1185">Reference proteome</keyword>
<dbReference type="InterPro" id="IPR003661">
    <property type="entry name" value="HisK_dim/P_dom"/>
</dbReference>
<reference evidence="12 13" key="1">
    <citation type="submission" date="2017-06" db="EMBL/GenBank/DDBJ databases">
        <authorList>
            <person name="Kim H.J."/>
            <person name="Triplett B.A."/>
        </authorList>
    </citation>
    <scope>NUCLEOTIDE SEQUENCE [LARGE SCALE GENOMIC DNA]</scope>
    <source>
        <strain evidence="12 13">DSM 14713</strain>
    </source>
</reference>
<dbReference type="PANTHER" id="PTHR43065">
    <property type="entry name" value="SENSOR HISTIDINE KINASE"/>
    <property type="match status" value="1"/>
</dbReference>
<dbReference type="InterPro" id="IPR036097">
    <property type="entry name" value="HisK_dim/P_sf"/>
</dbReference>
<dbReference type="SMART" id="SM00387">
    <property type="entry name" value="HATPase_c"/>
    <property type="match status" value="1"/>
</dbReference>
<dbReference type="PANTHER" id="PTHR43065:SF10">
    <property type="entry name" value="PEROXIDE STRESS-ACTIVATED HISTIDINE KINASE MAK3"/>
    <property type="match status" value="1"/>
</dbReference>
<dbReference type="InterPro" id="IPR036890">
    <property type="entry name" value="HATPase_C_sf"/>
</dbReference>
<dbReference type="Proteomes" id="UP000217289">
    <property type="component" value="Chromosome"/>
</dbReference>
<dbReference type="EC" id="2.7.13.3" evidence="2"/>
<proteinExistence type="predicted"/>
<keyword evidence="8" id="KW-0902">Two-component regulatory system</keyword>
<evidence type="ECO:0000256" key="1">
    <source>
        <dbReference type="ARBA" id="ARBA00000085"/>
    </source>
</evidence>
<dbReference type="CDD" id="cd00075">
    <property type="entry name" value="HATPase"/>
    <property type="match status" value="1"/>
</dbReference>
<evidence type="ECO:0000256" key="7">
    <source>
        <dbReference type="ARBA" id="ARBA00022840"/>
    </source>
</evidence>
<keyword evidence="9" id="KW-0175">Coiled coil</keyword>
<feature type="transmembrane region" description="Helical" evidence="10">
    <location>
        <begin position="145"/>
        <end position="163"/>
    </location>
</feature>
<protein>
    <recommendedName>
        <fullName evidence="2">histidine kinase</fullName>
        <ecNumber evidence="2">2.7.13.3</ecNumber>
    </recommendedName>
</protein>
<dbReference type="PRINTS" id="PR00344">
    <property type="entry name" value="BCTRLSENSOR"/>
</dbReference>
<evidence type="ECO:0000256" key="3">
    <source>
        <dbReference type="ARBA" id="ARBA00022553"/>
    </source>
</evidence>
<keyword evidence="5" id="KW-0547">Nucleotide-binding</keyword>
<comment type="catalytic activity">
    <reaction evidence="1">
        <text>ATP + protein L-histidine = ADP + protein N-phospho-L-histidine.</text>
        <dbReference type="EC" id="2.7.13.3"/>
    </reaction>
</comment>
<dbReference type="Gene3D" id="1.10.287.130">
    <property type="match status" value="1"/>
</dbReference>
<feature type="domain" description="Histidine kinase" evidence="11">
    <location>
        <begin position="216"/>
        <end position="435"/>
    </location>
</feature>
<evidence type="ECO:0000259" key="11">
    <source>
        <dbReference type="PROSITE" id="PS50109"/>
    </source>
</evidence>
<keyword evidence="4" id="KW-0808">Transferase</keyword>
<dbReference type="CDD" id="cd00082">
    <property type="entry name" value="HisKA"/>
    <property type="match status" value="1"/>
</dbReference>
<evidence type="ECO:0000256" key="9">
    <source>
        <dbReference type="SAM" id="Coils"/>
    </source>
</evidence>
<evidence type="ECO:0000256" key="4">
    <source>
        <dbReference type="ARBA" id="ARBA00022679"/>
    </source>
</evidence>
<dbReference type="GO" id="GO:0000155">
    <property type="term" value="F:phosphorelay sensor kinase activity"/>
    <property type="evidence" value="ECO:0007669"/>
    <property type="project" value="InterPro"/>
</dbReference>
<dbReference type="SMART" id="SM00388">
    <property type="entry name" value="HisKA"/>
    <property type="match status" value="1"/>
</dbReference>
<accession>A0A250IMZ7</accession>
<evidence type="ECO:0000313" key="13">
    <source>
        <dbReference type="Proteomes" id="UP000217289"/>
    </source>
</evidence>
<evidence type="ECO:0000256" key="2">
    <source>
        <dbReference type="ARBA" id="ARBA00012438"/>
    </source>
</evidence>
<evidence type="ECO:0000256" key="6">
    <source>
        <dbReference type="ARBA" id="ARBA00022777"/>
    </source>
</evidence>
<keyword evidence="10" id="KW-0472">Membrane</keyword>
<name>A0A250IMZ7_9BACT</name>
<dbReference type="EMBL" id="CP022163">
    <property type="protein sequence ID" value="ATB32602.1"/>
    <property type="molecule type" value="Genomic_DNA"/>
</dbReference>
<dbReference type="InterPro" id="IPR005467">
    <property type="entry name" value="His_kinase_dom"/>
</dbReference>
<feature type="coiled-coil region" evidence="9">
    <location>
        <begin position="180"/>
        <end position="214"/>
    </location>
</feature>
<dbReference type="SUPFAM" id="SSF55874">
    <property type="entry name" value="ATPase domain of HSP90 chaperone/DNA topoisomerase II/histidine kinase"/>
    <property type="match status" value="1"/>
</dbReference>
<dbReference type="AlphaFoldDB" id="A0A250IMZ7"/>
<keyword evidence="10" id="KW-0812">Transmembrane</keyword>
<evidence type="ECO:0000256" key="10">
    <source>
        <dbReference type="SAM" id="Phobius"/>
    </source>
</evidence>
<keyword evidence="7" id="KW-0067">ATP-binding</keyword>
<keyword evidence="3" id="KW-0597">Phosphoprotein</keyword>
<dbReference type="InterPro" id="IPR004358">
    <property type="entry name" value="Sig_transdc_His_kin-like_C"/>
</dbReference>
<keyword evidence="10" id="KW-1133">Transmembrane helix</keyword>
<dbReference type="GO" id="GO:0005524">
    <property type="term" value="F:ATP binding"/>
    <property type="evidence" value="ECO:0007669"/>
    <property type="project" value="UniProtKB-KW"/>
</dbReference>
<evidence type="ECO:0000313" key="12">
    <source>
        <dbReference type="EMBL" id="ATB32602.1"/>
    </source>
</evidence>
<dbReference type="SUPFAM" id="SSF47384">
    <property type="entry name" value="Homodimeric domain of signal transducing histidine kinase"/>
    <property type="match status" value="1"/>
</dbReference>
<dbReference type="Gene3D" id="3.30.565.10">
    <property type="entry name" value="Histidine kinase-like ATPase, C-terminal domain"/>
    <property type="match status" value="1"/>
</dbReference>
<feature type="transmembrane region" description="Helical" evidence="10">
    <location>
        <begin position="120"/>
        <end position="139"/>
    </location>
</feature>
<evidence type="ECO:0000256" key="5">
    <source>
        <dbReference type="ARBA" id="ARBA00022741"/>
    </source>
</evidence>
<organism evidence="12 13">
    <name type="scientific">Melittangium boletus DSM 14713</name>
    <dbReference type="NCBI Taxonomy" id="1294270"/>
    <lineage>
        <taxon>Bacteria</taxon>
        <taxon>Pseudomonadati</taxon>
        <taxon>Myxococcota</taxon>
        <taxon>Myxococcia</taxon>
        <taxon>Myxococcales</taxon>
        <taxon>Cystobacterineae</taxon>
        <taxon>Archangiaceae</taxon>
        <taxon>Melittangium</taxon>
    </lineage>
</organism>
<feature type="transmembrane region" description="Helical" evidence="10">
    <location>
        <begin position="70"/>
        <end position="90"/>
    </location>
</feature>
<evidence type="ECO:0000256" key="8">
    <source>
        <dbReference type="ARBA" id="ARBA00023012"/>
    </source>
</evidence>
<gene>
    <name evidence="12" type="ORF">MEBOL_006090</name>
</gene>
<dbReference type="Pfam" id="PF02518">
    <property type="entry name" value="HATPase_c"/>
    <property type="match status" value="1"/>
</dbReference>
<keyword evidence="6 12" id="KW-0418">Kinase</keyword>
<feature type="transmembrane region" description="Helical" evidence="10">
    <location>
        <begin position="44"/>
        <end position="63"/>
    </location>
</feature>
<sequence>MRPERTVSPSSWRVKRKLFSVCAGMLFLGWVAHCLCFGVTRPVVALALLCWSASFLLLGVAVGTRRMPPWASGILAGLVSISAVTAIIHATGGPTSPYFVTLACTPLMVAMFTPDSRAPTLGTIAAMSGAVVVLNLLARVPSREFLPQALIFSLIGGLGLYGGRTYRRLRESERLAQEDRLLALEQLAESERKRRRAEAERAEMERRLQLGQLASGVAHGVNNPLAFVKSNLNYLEQELAAVDKPSDIRELRELLGETRQGVLRIQRIVADLRYFSREGATAEEQGSPREAMEEARRRALGHMHSLGEVLLDVPDELPPVRLGQQHLMQVLLNLLLNAAEAVEGTKPRRPALIRLRARRTPSDVRVEVEDNGPGIPSDVLPRLFEPFFTTKAPGRGSGLGLTLCQEYVARVGGSLTAENRPEGGARFVLTLNQAAEPASRS</sequence>
<dbReference type="Pfam" id="PF00512">
    <property type="entry name" value="HisKA"/>
    <property type="match status" value="1"/>
</dbReference>
<dbReference type="PROSITE" id="PS50109">
    <property type="entry name" value="HIS_KIN"/>
    <property type="match status" value="1"/>
</dbReference>